<protein>
    <submittedName>
        <fullName evidence="1">Uncharacterized protein</fullName>
    </submittedName>
</protein>
<gene>
    <name evidence="1" type="ORF">FDT66_08270</name>
</gene>
<dbReference type="RefSeq" id="WP_138535708.1">
    <property type="nucleotide sequence ID" value="NZ_VANR01000004.1"/>
</dbReference>
<comment type="caution">
    <text evidence="1">The sequence shown here is derived from an EMBL/GenBank/DDBJ whole genome shotgun (WGS) entry which is preliminary data.</text>
</comment>
<name>A0A5S3N3D1_9FLAO</name>
<proteinExistence type="predicted"/>
<keyword evidence="2" id="KW-1185">Reference proteome</keyword>
<dbReference type="OrthoDB" id="1453558at2"/>
<evidence type="ECO:0000313" key="1">
    <source>
        <dbReference type="EMBL" id="TMM29858.1"/>
    </source>
</evidence>
<evidence type="ECO:0000313" key="2">
    <source>
        <dbReference type="Proteomes" id="UP000307140"/>
    </source>
</evidence>
<sequence length="97" mass="11058">MKNLALTYILFTAIIFSGTKTTDSKFQTTIEKEVIATFDGAEGNYYFFTDSERKALQFEELDLAAKNKFDLITGDYVGKVFEISYEGSKILDLKKKE</sequence>
<dbReference type="EMBL" id="VANR01000004">
    <property type="protein sequence ID" value="TMM29858.1"/>
    <property type="molecule type" value="Genomic_DNA"/>
</dbReference>
<organism evidence="1 2">
    <name type="scientific">Polaribacter aestuariivivens</name>
    <dbReference type="NCBI Taxonomy" id="2304626"/>
    <lineage>
        <taxon>Bacteria</taxon>
        <taxon>Pseudomonadati</taxon>
        <taxon>Bacteroidota</taxon>
        <taxon>Flavobacteriia</taxon>
        <taxon>Flavobacteriales</taxon>
        <taxon>Flavobacteriaceae</taxon>
    </lineage>
</organism>
<dbReference type="AlphaFoldDB" id="A0A5S3N3D1"/>
<dbReference type="Proteomes" id="UP000307140">
    <property type="component" value="Unassembled WGS sequence"/>
</dbReference>
<reference evidence="1 2" key="1">
    <citation type="submission" date="2019-05" db="EMBL/GenBank/DDBJ databases">
        <title>Polaribacter aestuariivivens sp. nov., isolated from a tidal flat.</title>
        <authorList>
            <person name="Yoon J.-H."/>
        </authorList>
    </citation>
    <scope>NUCLEOTIDE SEQUENCE [LARGE SCALE GENOMIC DNA]</scope>
    <source>
        <strain evidence="1 2">DBTF-3</strain>
    </source>
</reference>
<accession>A0A5S3N3D1</accession>